<dbReference type="GO" id="GO:0016567">
    <property type="term" value="P:protein ubiquitination"/>
    <property type="evidence" value="ECO:0007669"/>
    <property type="project" value="UniProtKB-UniPathway"/>
</dbReference>
<dbReference type="EMBL" id="MDYQ01000037">
    <property type="protein sequence ID" value="PRP85976.1"/>
    <property type="molecule type" value="Genomic_DNA"/>
</dbReference>
<dbReference type="InterPro" id="IPR016073">
    <property type="entry name" value="Skp1_comp_POZ"/>
</dbReference>
<dbReference type="FunFam" id="3.30.710.10:FF:000026">
    <property type="entry name" value="E3 ubiquitin ligase complex SCF subunit"/>
    <property type="match status" value="1"/>
</dbReference>
<evidence type="ECO:0000313" key="9">
    <source>
        <dbReference type="Proteomes" id="UP000241769"/>
    </source>
</evidence>
<protein>
    <submittedName>
        <fullName evidence="8">S-phase kinase-associated protein 1</fullName>
    </submittedName>
</protein>
<dbReference type="SUPFAM" id="SSF81382">
    <property type="entry name" value="Skp1 dimerisation domain-like"/>
    <property type="match status" value="1"/>
</dbReference>
<dbReference type="GO" id="GO:0016301">
    <property type="term" value="F:kinase activity"/>
    <property type="evidence" value="ECO:0007669"/>
    <property type="project" value="UniProtKB-KW"/>
</dbReference>
<proteinExistence type="inferred from homology"/>
<dbReference type="AlphaFoldDB" id="A0A2P6NPT9"/>
<dbReference type="Proteomes" id="UP000241769">
    <property type="component" value="Unassembled WGS sequence"/>
</dbReference>
<dbReference type="Gene3D" id="3.30.710.10">
    <property type="entry name" value="Potassium Channel Kv1.1, Chain A"/>
    <property type="match status" value="1"/>
</dbReference>
<evidence type="ECO:0000256" key="5">
    <source>
        <dbReference type="PIRNR" id="PIRNR028729"/>
    </source>
</evidence>
<evidence type="ECO:0000259" key="7">
    <source>
        <dbReference type="Pfam" id="PF03931"/>
    </source>
</evidence>
<dbReference type="CDD" id="cd18322">
    <property type="entry name" value="BTB_POZ_SKP1"/>
    <property type="match status" value="1"/>
</dbReference>
<dbReference type="SUPFAM" id="SSF54695">
    <property type="entry name" value="POZ domain"/>
    <property type="match status" value="1"/>
</dbReference>
<dbReference type="InterPro" id="IPR011333">
    <property type="entry name" value="SKP1/BTB/POZ_sf"/>
</dbReference>
<feature type="domain" description="SKP1 component POZ" evidence="7">
    <location>
        <begin position="5"/>
        <end position="66"/>
    </location>
</feature>
<evidence type="ECO:0000256" key="1">
    <source>
        <dbReference type="ARBA" id="ARBA00009993"/>
    </source>
</evidence>
<dbReference type="GO" id="GO:0071987">
    <property type="term" value="F:WD40-repeat domain binding"/>
    <property type="evidence" value="ECO:0007669"/>
    <property type="project" value="UniProtKB-ARBA"/>
</dbReference>
<comment type="caution">
    <text evidence="8">The sequence shown here is derived from an EMBL/GenBank/DDBJ whole genome shotgun (WGS) entry which is preliminary data.</text>
</comment>
<dbReference type="InterPro" id="IPR016897">
    <property type="entry name" value="SKP1"/>
</dbReference>
<evidence type="ECO:0000313" key="8">
    <source>
        <dbReference type="EMBL" id="PRP85976.1"/>
    </source>
</evidence>
<dbReference type="Pfam" id="PF01466">
    <property type="entry name" value="Skp1"/>
    <property type="match status" value="1"/>
</dbReference>
<keyword evidence="2 5" id="KW-0833">Ubl conjugation pathway</keyword>
<organism evidence="8 9">
    <name type="scientific">Planoprotostelium fungivorum</name>
    <dbReference type="NCBI Taxonomy" id="1890364"/>
    <lineage>
        <taxon>Eukaryota</taxon>
        <taxon>Amoebozoa</taxon>
        <taxon>Evosea</taxon>
        <taxon>Variosea</taxon>
        <taxon>Cavosteliida</taxon>
        <taxon>Cavosteliaceae</taxon>
        <taxon>Planoprotostelium</taxon>
    </lineage>
</organism>
<evidence type="ECO:0000259" key="6">
    <source>
        <dbReference type="Pfam" id="PF01466"/>
    </source>
</evidence>
<keyword evidence="3" id="KW-0379">Hydroxylation</keyword>
<keyword evidence="9" id="KW-1185">Reference proteome</keyword>
<dbReference type="Pfam" id="PF03931">
    <property type="entry name" value="Skp1_POZ"/>
    <property type="match status" value="1"/>
</dbReference>
<reference evidence="8 9" key="1">
    <citation type="journal article" date="2018" name="Genome Biol. Evol.">
        <title>Multiple Roots of Fruiting Body Formation in Amoebozoa.</title>
        <authorList>
            <person name="Hillmann F."/>
            <person name="Forbes G."/>
            <person name="Novohradska S."/>
            <person name="Ferling I."/>
            <person name="Riege K."/>
            <person name="Groth M."/>
            <person name="Westermann M."/>
            <person name="Marz M."/>
            <person name="Spaller T."/>
            <person name="Winckler T."/>
            <person name="Schaap P."/>
            <person name="Glockner G."/>
        </authorList>
    </citation>
    <scope>NUCLEOTIDE SEQUENCE [LARGE SCALE GENOMIC DNA]</scope>
    <source>
        <strain evidence="8 9">Jena</strain>
    </source>
</reference>
<dbReference type="GO" id="GO:1990444">
    <property type="term" value="F:F-box domain binding"/>
    <property type="evidence" value="ECO:0007669"/>
    <property type="project" value="UniProtKB-ARBA"/>
</dbReference>
<gene>
    <name evidence="8" type="ORF">PROFUN_06098</name>
</gene>
<dbReference type="PIRSF" id="PIRSF028729">
    <property type="entry name" value="E3_ubiquit_lig_SCF_Skp"/>
    <property type="match status" value="1"/>
</dbReference>
<dbReference type="InParanoid" id="A0A2P6NPT9"/>
<dbReference type="STRING" id="1890364.A0A2P6NPT9"/>
<comment type="similarity">
    <text evidence="1 5">Belongs to the SKP1 family.</text>
</comment>
<sequence>MASESISVTTSDDQTIQLSRKHAQMSQTINSMLEDSVGADQEAIPLPNVSSEVLKKVIDWCTHHENDPAPVEKVKKLNKKREYKAKNSTISDEWDKNFVNAELRVIVDILLAANYLDVKGLFELMCKHIANELKGKTPDQIRERFGIQDDLTEEDKAAMRKAWGATKNDS</sequence>
<feature type="domain" description="SKP1 component dimerisation" evidence="6">
    <location>
        <begin position="119"/>
        <end position="161"/>
    </location>
</feature>
<dbReference type="UniPathway" id="UPA00143"/>
<dbReference type="GO" id="GO:0042802">
    <property type="term" value="F:identical protein binding"/>
    <property type="evidence" value="ECO:0007669"/>
    <property type="project" value="UniProtKB-ARBA"/>
</dbReference>
<dbReference type="InterPro" id="IPR016072">
    <property type="entry name" value="Skp1_comp_dimer"/>
</dbReference>
<dbReference type="InterPro" id="IPR036296">
    <property type="entry name" value="SKP1-like_dim_sf"/>
</dbReference>
<dbReference type="PANTHER" id="PTHR11165">
    <property type="entry name" value="SKP1"/>
    <property type="match status" value="1"/>
</dbReference>
<comment type="pathway">
    <text evidence="5">Protein modification; protein ubiquitination.</text>
</comment>
<dbReference type="GO" id="GO:0097602">
    <property type="term" value="F:cullin family protein binding"/>
    <property type="evidence" value="ECO:0007669"/>
    <property type="project" value="UniProtKB-ARBA"/>
</dbReference>
<keyword evidence="8" id="KW-0418">Kinase</keyword>
<dbReference type="GO" id="GO:0043223">
    <property type="term" value="C:cytoplasmic SCF ubiquitin ligase complex"/>
    <property type="evidence" value="ECO:0007669"/>
    <property type="project" value="UniProtKB-ARBA"/>
</dbReference>
<comment type="subunit">
    <text evidence="4">Multiprotein complex (SCF) with cullin and F-box-containing protein. Capable of undergoing aggregation.</text>
</comment>
<dbReference type="SMART" id="SM00512">
    <property type="entry name" value="Skp1"/>
    <property type="match status" value="1"/>
</dbReference>
<evidence type="ECO:0000256" key="4">
    <source>
        <dbReference type="ARBA" id="ARBA00063380"/>
    </source>
</evidence>
<dbReference type="GO" id="GO:0006511">
    <property type="term" value="P:ubiquitin-dependent protein catabolic process"/>
    <property type="evidence" value="ECO:0007669"/>
    <property type="project" value="InterPro"/>
</dbReference>
<evidence type="ECO:0000256" key="2">
    <source>
        <dbReference type="ARBA" id="ARBA00022786"/>
    </source>
</evidence>
<evidence type="ECO:0000256" key="3">
    <source>
        <dbReference type="ARBA" id="ARBA00023278"/>
    </source>
</evidence>
<name>A0A2P6NPT9_9EUKA</name>
<keyword evidence="8" id="KW-0808">Transferase</keyword>
<dbReference type="InterPro" id="IPR001232">
    <property type="entry name" value="SKP1-like"/>
</dbReference>
<accession>A0A2P6NPT9</accession>
<dbReference type="OrthoDB" id="2342932at2759"/>